<feature type="domain" description="PhnB-like" evidence="1">
    <location>
        <begin position="6"/>
        <end position="119"/>
    </location>
</feature>
<proteinExistence type="predicted"/>
<evidence type="ECO:0000259" key="1">
    <source>
        <dbReference type="Pfam" id="PF06983"/>
    </source>
</evidence>
<keyword evidence="3" id="KW-1185">Reference proteome</keyword>
<organism evidence="2 3">
    <name type="scientific">Streptomyces pseudovenezuelae</name>
    <dbReference type="NCBI Taxonomy" id="67350"/>
    <lineage>
        <taxon>Bacteria</taxon>
        <taxon>Bacillati</taxon>
        <taxon>Actinomycetota</taxon>
        <taxon>Actinomycetes</taxon>
        <taxon>Kitasatosporales</taxon>
        <taxon>Streptomycetaceae</taxon>
        <taxon>Streptomyces</taxon>
        <taxon>Streptomyces aurantiacus group</taxon>
    </lineage>
</organism>
<dbReference type="PANTHER" id="PTHR33990:SF2">
    <property type="entry name" value="PHNB-LIKE DOMAIN-CONTAINING PROTEIN"/>
    <property type="match status" value="1"/>
</dbReference>
<dbReference type="PIRSF" id="PIRSF021700">
    <property type="entry name" value="3_dmu_93_MTrfase"/>
    <property type="match status" value="1"/>
</dbReference>
<dbReference type="CDD" id="cd06588">
    <property type="entry name" value="PhnB_like"/>
    <property type="match status" value="1"/>
</dbReference>
<dbReference type="Gene3D" id="3.10.180.10">
    <property type="entry name" value="2,3-Dihydroxybiphenyl 1,2-Dioxygenase, domain 1"/>
    <property type="match status" value="1"/>
</dbReference>
<name>A0ABT6LYJ0_9ACTN</name>
<evidence type="ECO:0000313" key="2">
    <source>
        <dbReference type="EMBL" id="MDH6220909.1"/>
    </source>
</evidence>
<dbReference type="EMBL" id="JARXVH010000019">
    <property type="protein sequence ID" value="MDH6220909.1"/>
    <property type="molecule type" value="Genomic_DNA"/>
</dbReference>
<evidence type="ECO:0000313" key="3">
    <source>
        <dbReference type="Proteomes" id="UP001160499"/>
    </source>
</evidence>
<gene>
    <name evidence="2" type="ORF">M2283_008251</name>
</gene>
<dbReference type="SUPFAM" id="SSF54593">
    <property type="entry name" value="Glyoxalase/Bleomycin resistance protein/Dihydroxybiphenyl dioxygenase"/>
    <property type="match status" value="1"/>
</dbReference>
<dbReference type="Pfam" id="PF06983">
    <property type="entry name" value="3-dmu-9_3-mt"/>
    <property type="match status" value="1"/>
</dbReference>
<reference evidence="2 3" key="1">
    <citation type="submission" date="2023-04" db="EMBL/GenBank/DDBJ databases">
        <title>Forest soil microbial communities from Buena Vista Peninsula, Colon Province, Panama.</title>
        <authorList>
            <person name="Bouskill N."/>
        </authorList>
    </citation>
    <scope>NUCLEOTIDE SEQUENCE [LARGE SCALE GENOMIC DNA]</scope>
    <source>
        <strain evidence="2 3">GGS1</strain>
    </source>
</reference>
<protein>
    <submittedName>
        <fullName evidence="2">3-demethylubiquinone-9 3-methyltransferase (Glyoxalase superfamily)</fullName>
    </submittedName>
</protein>
<dbReference type="InterPro" id="IPR029068">
    <property type="entry name" value="Glyas_Bleomycin-R_OHBP_Dase"/>
</dbReference>
<dbReference type="RefSeq" id="WP_280881660.1">
    <property type="nucleotide sequence ID" value="NZ_JARXVH010000019.1"/>
</dbReference>
<sequence>MTTDGFTTCLWFDGQAEEAAHYYVSVFKNSSVGKAARYTEGAMQPAGTVLTVEFTANGHKFLALNGGPQFKFTEAVSFMIFCADQEEVDYYWTKLIEGGGEPGPCGWLKDRYGLSWQVVPDGLDAMISDPDTEKATRAMGAMMKMGKLDIAALEKAFAGE</sequence>
<dbReference type="Proteomes" id="UP001160499">
    <property type="component" value="Unassembled WGS sequence"/>
</dbReference>
<accession>A0ABT6LYJ0</accession>
<dbReference type="InterPro" id="IPR028973">
    <property type="entry name" value="PhnB-like"/>
</dbReference>
<comment type="caution">
    <text evidence="2">The sequence shown here is derived from an EMBL/GenBank/DDBJ whole genome shotgun (WGS) entry which is preliminary data.</text>
</comment>
<dbReference type="PANTHER" id="PTHR33990">
    <property type="entry name" value="PROTEIN YJDN-RELATED"/>
    <property type="match status" value="1"/>
</dbReference>
<dbReference type="InterPro" id="IPR009725">
    <property type="entry name" value="3_dmu_93_MTrfase"/>
</dbReference>